<protein>
    <recommendedName>
        <fullName evidence="6">Aromatic amino acid aminotransferase</fullName>
        <shortName evidence="6">ArAT</shortName>
        <ecNumber evidence="6">2.6.1.57</ecNumber>
    </recommendedName>
</protein>
<accession>A0ABQ2IJ36</accession>
<evidence type="ECO:0000313" key="10">
    <source>
        <dbReference type="Proteomes" id="UP000623461"/>
    </source>
</evidence>
<dbReference type="InterPro" id="IPR005861">
    <property type="entry name" value="HisP_aminotrans"/>
</dbReference>
<evidence type="ECO:0000256" key="6">
    <source>
        <dbReference type="HAMAP-Rule" id="MF_01513"/>
    </source>
</evidence>
<reference evidence="10" key="1">
    <citation type="journal article" date="2019" name="Int. J. Syst. Evol. Microbiol.">
        <title>The Global Catalogue of Microorganisms (GCM) 10K type strain sequencing project: providing services to taxonomists for standard genome sequencing and annotation.</title>
        <authorList>
            <consortium name="The Broad Institute Genomics Platform"/>
            <consortium name="The Broad Institute Genome Sequencing Center for Infectious Disease"/>
            <person name="Wu L."/>
            <person name="Ma J."/>
        </authorList>
    </citation>
    <scope>NUCLEOTIDE SEQUENCE [LARGE SCALE GENOMIC DNA]</scope>
    <source>
        <strain evidence="10">JCM 1365</strain>
    </source>
</reference>
<gene>
    <name evidence="6 9" type="primary">pat</name>
    <name evidence="9" type="ORF">GCM10009721_40150</name>
</gene>
<evidence type="ECO:0000256" key="3">
    <source>
        <dbReference type="ARBA" id="ARBA00022576"/>
    </source>
</evidence>
<feature type="region of interest" description="Disordered" evidence="7">
    <location>
        <begin position="1"/>
        <end position="24"/>
    </location>
</feature>
<dbReference type="InterPro" id="IPR015424">
    <property type="entry name" value="PyrdxlP-dep_Trfase"/>
</dbReference>
<evidence type="ECO:0000256" key="4">
    <source>
        <dbReference type="ARBA" id="ARBA00022679"/>
    </source>
</evidence>
<dbReference type="Proteomes" id="UP000623461">
    <property type="component" value="Unassembled WGS sequence"/>
</dbReference>
<dbReference type="InterPro" id="IPR015421">
    <property type="entry name" value="PyrdxlP-dep_Trfase_major"/>
</dbReference>
<comment type="similarity">
    <text evidence="6">Belongs to the class-II pyridoxal-phosphate-dependent aminotransferase family.</text>
</comment>
<evidence type="ECO:0000259" key="8">
    <source>
        <dbReference type="Pfam" id="PF00155"/>
    </source>
</evidence>
<dbReference type="InterPro" id="IPR024892">
    <property type="entry name" value="ArAT"/>
</dbReference>
<evidence type="ECO:0000256" key="5">
    <source>
        <dbReference type="ARBA" id="ARBA00022898"/>
    </source>
</evidence>
<dbReference type="GO" id="GO:0008483">
    <property type="term" value="F:transaminase activity"/>
    <property type="evidence" value="ECO:0007669"/>
    <property type="project" value="UniProtKB-KW"/>
</dbReference>
<dbReference type="PANTHER" id="PTHR43643:SF3">
    <property type="entry name" value="HISTIDINOL-PHOSPHATE AMINOTRANSFERASE"/>
    <property type="match status" value="1"/>
</dbReference>
<dbReference type="InterPro" id="IPR001917">
    <property type="entry name" value="Aminotrans_II_pyridoxalP_BS"/>
</dbReference>
<dbReference type="SUPFAM" id="SSF53383">
    <property type="entry name" value="PLP-dependent transferases"/>
    <property type="match status" value="1"/>
</dbReference>
<dbReference type="InterPro" id="IPR004839">
    <property type="entry name" value="Aminotransferase_I/II_large"/>
</dbReference>
<dbReference type="PANTHER" id="PTHR43643">
    <property type="entry name" value="HISTIDINOL-PHOSPHATE AMINOTRANSFERASE 2"/>
    <property type="match status" value="1"/>
</dbReference>
<comment type="subunit">
    <text evidence="2 6">Homodimer.</text>
</comment>
<feature type="compositionally biased region" description="Polar residues" evidence="7">
    <location>
        <begin position="1"/>
        <end position="14"/>
    </location>
</feature>
<keyword evidence="5 6" id="KW-0663">Pyridoxal phosphate</keyword>
<dbReference type="EC" id="2.6.1.57" evidence="6"/>
<keyword evidence="4 6" id="KW-0808">Transferase</keyword>
<proteinExistence type="inferred from homology"/>
<dbReference type="InterPro" id="IPR050106">
    <property type="entry name" value="HistidinolP_aminotransfase"/>
</dbReference>
<comment type="catalytic activity">
    <reaction evidence="6">
        <text>an aromatic L-alpha-amino acid + 2-oxoglutarate = an aromatic oxo-acid + L-glutamate</text>
        <dbReference type="Rhea" id="RHEA:17533"/>
        <dbReference type="ChEBI" id="CHEBI:16810"/>
        <dbReference type="ChEBI" id="CHEBI:29985"/>
        <dbReference type="ChEBI" id="CHEBI:73309"/>
        <dbReference type="ChEBI" id="CHEBI:84824"/>
        <dbReference type="EC" id="2.6.1.57"/>
    </reaction>
</comment>
<comment type="caution">
    <text evidence="9">The sequence shown here is derived from an EMBL/GenBank/DDBJ whole genome shotgun (WGS) entry which is preliminary data.</text>
</comment>
<comment type="function">
    <text evidence="6">Aminotransferase that catalyzes the conversion of aromatic amino acids and 2-oxoglutarate into corresponding aromatic oxo acids and L-glutamate.</text>
</comment>
<dbReference type="Gene3D" id="3.90.1150.10">
    <property type="entry name" value="Aspartate Aminotransferase, domain 1"/>
    <property type="match status" value="1"/>
</dbReference>
<evidence type="ECO:0000313" key="9">
    <source>
        <dbReference type="EMBL" id="GGN08335.1"/>
    </source>
</evidence>
<name>A0ABQ2IJ36_9MICO</name>
<comment type="cofactor">
    <cofactor evidence="1 6">
        <name>pyridoxal 5'-phosphate</name>
        <dbReference type="ChEBI" id="CHEBI:597326"/>
    </cofactor>
</comment>
<dbReference type="HAMAP" id="MF_01513">
    <property type="entry name" value="Phe_aminotrans_2"/>
    <property type="match status" value="1"/>
</dbReference>
<dbReference type="RefSeq" id="WP_030200654.1">
    <property type="nucleotide sequence ID" value="NZ_BMNZ01000010.1"/>
</dbReference>
<sequence>MSDTTESVTESATPQEAYAAPPASATTVRLREVLAQMPDYKPGKPAAAPAGVTAYKLSSNENPYGPLPSVLAAIDDAATTVNRYPDMAVTALTERLAKALDVPAECIATGTGSVAVLAQIVNAACDAGDEVVFAWRSFEAYPIVTQLAGAKPVMVGLDEQARHRLDAMFAAITDRTRVILVCTPNNPTGPCVHQAELEAFLDKVPDDVIVVVDEAYVEFVRDPEAVRGLDVWRHRPNVVVLRTFSKAYGLAGLRVGYAVAHPPVAAALRKTATPFGVNSVAQVAAIASLDAFDELNERVESLVAERDRVVQALADQGWRLPQSDANFVWFPLGPDSTAFSTACSDAGLTVRQYGDDGVRVTIGEVEANSRLIEVAAAFGPR</sequence>
<dbReference type="Pfam" id="PF00155">
    <property type="entry name" value="Aminotran_1_2"/>
    <property type="match status" value="1"/>
</dbReference>
<dbReference type="CDD" id="cd00609">
    <property type="entry name" value="AAT_like"/>
    <property type="match status" value="1"/>
</dbReference>
<dbReference type="HAMAP" id="MF_01023">
    <property type="entry name" value="HisC_aminotrans_2"/>
    <property type="match status" value="1"/>
</dbReference>
<organism evidence="9 10">
    <name type="scientific">Terrabacter tumescens</name>
    <dbReference type="NCBI Taxonomy" id="60443"/>
    <lineage>
        <taxon>Bacteria</taxon>
        <taxon>Bacillati</taxon>
        <taxon>Actinomycetota</taxon>
        <taxon>Actinomycetes</taxon>
        <taxon>Micrococcales</taxon>
        <taxon>Intrasporangiaceae</taxon>
        <taxon>Terrabacter</taxon>
    </lineage>
</organism>
<dbReference type="Gene3D" id="3.40.640.10">
    <property type="entry name" value="Type I PLP-dependent aspartate aminotransferase-like (Major domain)"/>
    <property type="match status" value="1"/>
</dbReference>
<evidence type="ECO:0000256" key="1">
    <source>
        <dbReference type="ARBA" id="ARBA00001933"/>
    </source>
</evidence>
<dbReference type="NCBIfam" id="TIGR01141">
    <property type="entry name" value="hisC"/>
    <property type="match status" value="1"/>
</dbReference>
<dbReference type="EMBL" id="BMNZ01000010">
    <property type="protein sequence ID" value="GGN08335.1"/>
    <property type="molecule type" value="Genomic_DNA"/>
</dbReference>
<dbReference type="NCBIfam" id="NF002878">
    <property type="entry name" value="PRK03321.1"/>
    <property type="match status" value="1"/>
</dbReference>
<evidence type="ECO:0000256" key="7">
    <source>
        <dbReference type="SAM" id="MobiDB-lite"/>
    </source>
</evidence>
<keyword evidence="10" id="KW-1185">Reference proteome</keyword>
<keyword evidence="3 6" id="KW-0032">Aminotransferase</keyword>
<dbReference type="InterPro" id="IPR015422">
    <property type="entry name" value="PyrdxlP-dep_Trfase_small"/>
</dbReference>
<evidence type="ECO:0000256" key="2">
    <source>
        <dbReference type="ARBA" id="ARBA00011738"/>
    </source>
</evidence>
<dbReference type="PROSITE" id="PS00599">
    <property type="entry name" value="AA_TRANSFER_CLASS_2"/>
    <property type="match status" value="1"/>
</dbReference>
<feature type="domain" description="Aminotransferase class I/classII large" evidence="8">
    <location>
        <begin position="56"/>
        <end position="371"/>
    </location>
</feature>
<feature type="modified residue" description="N6-(pyridoxal phosphate)lysine" evidence="6">
    <location>
        <position position="246"/>
    </location>
</feature>